<accession>A0A973A980</accession>
<keyword evidence="1" id="KW-0378">Hydrolase</keyword>
<name>A0A973A980_9GAMM</name>
<protein>
    <submittedName>
        <fullName evidence="1">HAD-IA family hydrolase</fullName>
    </submittedName>
</protein>
<dbReference type="AlphaFoldDB" id="A0A973A980"/>
<dbReference type="GO" id="GO:0016787">
    <property type="term" value="F:hydrolase activity"/>
    <property type="evidence" value="ECO:0007669"/>
    <property type="project" value="UniProtKB-KW"/>
</dbReference>
<reference evidence="1" key="1">
    <citation type="submission" date="2020-05" db="EMBL/GenBank/DDBJ databases">
        <title>Sulfur intermediates as new biogeochemical hubs in an aquatic model microbial ecosystem.</title>
        <authorList>
            <person name="Vigneron A."/>
        </authorList>
    </citation>
    <scope>NUCLEOTIDE SEQUENCE</scope>
    <source>
        <strain evidence="1">Bin.250</strain>
    </source>
</reference>
<evidence type="ECO:0000313" key="1">
    <source>
        <dbReference type="EMBL" id="NQV65503.1"/>
    </source>
</evidence>
<dbReference type="SUPFAM" id="SSF56784">
    <property type="entry name" value="HAD-like"/>
    <property type="match status" value="1"/>
</dbReference>
<comment type="caution">
    <text evidence="1">The sequence shown here is derived from an EMBL/GenBank/DDBJ whole genome shotgun (WGS) entry which is preliminary data.</text>
</comment>
<dbReference type="InterPro" id="IPR023214">
    <property type="entry name" value="HAD_sf"/>
</dbReference>
<dbReference type="Proteomes" id="UP000754644">
    <property type="component" value="Unassembled WGS sequence"/>
</dbReference>
<dbReference type="InterPro" id="IPR006439">
    <property type="entry name" value="HAD-SF_hydro_IA"/>
</dbReference>
<dbReference type="InterPro" id="IPR036412">
    <property type="entry name" value="HAD-like_sf"/>
</dbReference>
<sequence length="51" mass="5882">MKPGEAIFQLTLQRFNLSPTKTLFIDDSLPNILKALQLGISTYHFKRTDRC</sequence>
<dbReference type="NCBIfam" id="TIGR01509">
    <property type="entry name" value="HAD-SF-IA-v3"/>
    <property type="match status" value="1"/>
</dbReference>
<evidence type="ECO:0000313" key="2">
    <source>
        <dbReference type="Proteomes" id="UP000754644"/>
    </source>
</evidence>
<proteinExistence type="predicted"/>
<dbReference type="Gene3D" id="3.40.50.1000">
    <property type="entry name" value="HAD superfamily/HAD-like"/>
    <property type="match status" value="1"/>
</dbReference>
<gene>
    <name evidence="1" type="ORF">HQ497_09070</name>
</gene>
<dbReference type="EMBL" id="JABMOJ010000339">
    <property type="protein sequence ID" value="NQV65503.1"/>
    <property type="molecule type" value="Genomic_DNA"/>
</dbReference>
<organism evidence="1 2">
    <name type="scientific">SAR86 cluster bacterium</name>
    <dbReference type="NCBI Taxonomy" id="2030880"/>
    <lineage>
        <taxon>Bacteria</taxon>
        <taxon>Pseudomonadati</taxon>
        <taxon>Pseudomonadota</taxon>
        <taxon>Gammaproteobacteria</taxon>
        <taxon>SAR86 cluster</taxon>
    </lineage>
</organism>